<name>A0A6J6J7W2_9ZZZZ</name>
<accession>A0A6J6J7W2</accession>
<feature type="region of interest" description="Disordered" evidence="1">
    <location>
        <begin position="1"/>
        <end position="41"/>
    </location>
</feature>
<dbReference type="InterPro" id="IPR035169">
    <property type="entry name" value="DUF5318"/>
</dbReference>
<evidence type="ECO:0000313" key="2">
    <source>
        <dbReference type="EMBL" id="CAB4632109.1"/>
    </source>
</evidence>
<sequence>MAGPRKSAIRGSVARGESGKPAKNQPLPPAEPVKDPTAPRSPIDYALQRRASLYAFFNGGMLSSEFCDADPYLLKAAKFHGEPAGAQCPVCRDPEFMHVTYVYGDQLGPYSGRVRQTEDLPELSRSFGEFKVYVVEVCQRCHWNFLIKTYVLGDGVPRRAPRTPRDLIELEGNA</sequence>
<dbReference type="AlphaFoldDB" id="A0A6J6J7W2"/>
<dbReference type="Pfam" id="PF17249">
    <property type="entry name" value="DUF5318"/>
    <property type="match status" value="1"/>
</dbReference>
<protein>
    <submittedName>
        <fullName evidence="2">Unannotated protein</fullName>
    </submittedName>
</protein>
<organism evidence="2">
    <name type="scientific">freshwater metagenome</name>
    <dbReference type="NCBI Taxonomy" id="449393"/>
    <lineage>
        <taxon>unclassified sequences</taxon>
        <taxon>metagenomes</taxon>
        <taxon>ecological metagenomes</taxon>
    </lineage>
</organism>
<proteinExistence type="predicted"/>
<gene>
    <name evidence="2" type="ORF">UFOPK1908_01529</name>
</gene>
<evidence type="ECO:0000256" key="1">
    <source>
        <dbReference type="SAM" id="MobiDB-lite"/>
    </source>
</evidence>
<reference evidence="2" key="1">
    <citation type="submission" date="2020-05" db="EMBL/GenBank/DDBJ databases">
        <authorList>
            <person name="Chiriac C."/>
            <person name="Salcher M."/>
            <person name="Ghai R."/>
            <person name="Kavagutti S V."/>
        </authorList>
    </citation>
    <scope>NUCLEOTIDE SEQUENCE</scope>
</reference>
<dbReference type="EMBL" id="CAEZVB010000120">
    <property type="protein sequence ID" value="CAB4632109.1"/>
    <property type="molecule type" value="Genomic_DNA"/>
</dbReference>